<proteinExistence type="predicted"/>
<accession>A0A0K2V6J9</accession>
<name>A0A0K2V6J9_LEPSM</name>
<protein>
    <submittedName>
        <fullName evidence="1">Uncharacterized protein</fullName>
    </submittedName>
</protein>
<organism evidence="1">
    <name type="scientific">Lepeophtheirus salmonis</name>
    <name type="common">Salmon louse</name>
    <name type="synonym">Caligus salmonis</name>
    <dbReference type="NCBI Taxonomy" id="72036"/>
    <lineage>
        <taxon>Eukaryota</taxon>
        <taxon>Metazoa</taxon>
        <taxon>Ecdysozoa</taxon>
        <taxon>Arthropoda</taxon>
        <taxon>Crustacea</taxon>
        <taxon>Multicrustacea</taxon>
        <taxon>Hexanauplia</taxon>
        <taxon>Copepoda</taxon>
        <taxon>Siphonostomatoida</taxon>
        <taxon>Caligidae</taxon>
        <taxon>Lepeophtheirus</taxon>
    </lineage>
</organism>
<dbReference type="EMBL" id="HACA01028817">
    <property type="protein sequence ID" value="CDW46178.1"/>
    <property type="molecule type" value="Transcribed_RNA"/>
</dbReference>
<sequence>MSEVMNPCSIHCHLLTPEFWFVTLNHAQTLLRIISIFLFLVDSEQTQDPLFTKVTHGQMFMQYKGNTFSSYIYDVI</sequence>
<evidence type="ECO:0000313" key="1">
    <source>
        <dbReference type="EMBL" id="CDW46178.1"/>
    </source>
</evidence>
<reference evidence="1" key="1">
    <citation type="submission" date="2014-05" db="EMBL/GenBank/DDBJ databases">
        <authorList>
            <person name="Chronopoulou M."/>
        </authorList>
    </citation>
    <scope>NUCLEOTIDE SEQUENCE</scope>
    <source>
        <tissue evidence="1">Whole organism</tissue>
    </source>
</reference>
<dbReference type="AlphaFoldDB" id="A0A0K2V6J9"/>